<proteinExistence type="predicted"/>
<evidence type="ECO:0000313" key="2">
    <source>
        <dbReference type="Proteomes" id="UP000800035"/>
    </source>
</evidence>
<dbReference type="EMBL" id="ML977041">
    <property type="protein sequence ID" value="KAF1949174.1"/>
    <property type="molecule type" value="Genomic_DNA"/>
</dbReference>
<evidence type="ECO:0000313" key="1">
    <source>
        <dbReference type="EMBL" id="KAF1949174.1"/>
    </source>
</evidence>
<keyword evidence="2" id="KW-1185">Reference proteome</keyword>
<dbReference type="OrthoDB" id="3235083at2759"/>
<organism evidence="1 2">
    <name type="scientific">Byssothecium circinans</name>
    <dbReference type="NCBI Taxonomy" id="147558"/>
    <lineage>
        <taxon>Eukaryota</taxon>
        <taxon>Fungi</taxon>
        <taxon>Dikarya</taxon>
        <taxon>Ascomycota</taxon>
        <taxon>Pezizomycotina</taxon>
        <taxon>Dothideomycetes</taxon>
        <taxon>Pleosporomycetidae</taxon>
        <taxon>Pleosporales</taxon>
        <taxon>Massarineae</taxon>
        <taxon>Massarinaceae</taxon>
        <taxon>Byssothecium</taxon>
    </lineage>
</organism>
<gene>
    <name evidence="1" type="ORF">CC80DRAFT_280583</name>
</gene>
<protein>
    <submittedName>
        <fullName evidence="1">Uncharacterized protein</fullName>
    </submittedName>
</protein>
<accession>A0A6A5TAJ8</accession>
<name>A0A6A5TAJ8_9PLEO</name>
<dbReference type="AlphaFoldDB" id="A0A6A5TAJ8"/>
<sequence>MFRNVCTVTVLDSSMHMVNWTQSFNAGSTASVWTPSTITAAVGPSSPPPKPPTAPKASSFYMEIAAMEENSDEDPNLPSYTPKPNVTGELGADSPVTLLVNGRVVDLLPGAPAVPVAFNGAGLLGIDMPLRIARADPTLSLLAYPAIIPPTFWIHVDGWDENNRVDLLPIPDNFFLTFADNLTSGILSTARKLAPSSGVTGLNASYFDPGSIDDVVSGLK</sequence>
<reference evidence="1" key="1">
    <citation type="journal article" date="2020" name="Stud. Mycol.">
        <title>101 Dothideomycetes genomes: a test case for predicting lifestyles and emergence of pathogens.</title>
        <authorList>
            <person name="Haridas S."/>
            <person name="Albert R."/>
            <person name="Binder M."/>
            <person name="Bloem J."/>
            <person name="Labutti K."/>
            <person name="Salamov A."/>
            <person name="Andreopoulos B."/>
            <person name="Baker S."/>
            <person name="Barry K."/>
            <person name="Bills G."/>
            <person name="Bluhm B."/>
            <person name="Cannon C."/>
            <person name="Castanera R."/>
            <person name="Culley D."/>
            <person name="Daum C."/>
            <person name="Ezra D."/>
            <person name="Gonzalez J."/>
            <person name="Henrissat B."/>
            <person name="Kuo A."/>
            <person name="Liang C."/>
            <person name="Lipzen A."/>
            <person name="Lutzoni F."/>
            <person name="Magnuson J."/>
            <person name="Mondo S."/>
            <person name="Nolan M."/>
            <person name="Ohm R."/>
            <person name="Pangilinan J."/>
            <person name="Park H.-J."/>
            <person name="Ramirez L."/>
            <person name="Alfaro M."/>
            <person name="Sun H."/>
            <person name="Tritt A."/>
            <person name="Yoshinaga Y."/>
            <person name="Zwiers L.-H."/>
            <person name="Turgeon B."/>
            <person name="Goodwin S."/>
            <person name="Spatafora J."/>
            <person name="Crous P."/>
            <person name="Grigoriev I."/>
        </authorList>
    </citation>
    <scope>NUCLEOTIDE SEQUENCE</scope>
    <source>
        <strain evidence="1">CBS 675.92</strain>
    </source>
</reference>
<dbReference type="Proteomes" id="UP000800035">
    <property type="component" value="Unassembled WGS sequence"/>
</dbReference>